<dbReference type="NCBIfam" id="TIGR00229">
    <property type="entry name" value="sensory_box"/>
    <property type="match status" value="3"/>
</dbReference>
<evidence type="ECO:0000313" key="5">
    <source>
        <dbReference type="Proteomes" id="UP000587070"/>
    </source>
</evidence>
<organism evidence="4 5">
    <name type="scientific">Rhodocyclus tenuis</name>
    <name type="common">Rhodospirillum tenue</name>
    <dbReference type="NCBI Taxonomy" id="1066"/>
    <lineage>
        <taxon>Bacteria</taxon>
        <taxon>Pseudomonadati</taxon>
        <taxon>Pseudomonadota</taxon>
        <taxon>Betaproteobacteria</taxon>
        <taxon>Rhodocyclales</taxon>
        <taxon>Rhodocyclaceae</taxon>
        <taxon>Rhodocyclus</taxon>
    </lineage>
</organism>
<gene>
    <name evidence="4" type="ORF">GGD90_002208</name>
</gene>
<keyword evidence="5" id="KW-1185">Reference proteome</keyword>
<protein>
    <submittedName>
        <fullName evidence="4">Diguanylate cyclase (GGDEF)-like protein/PAS domain S-box-containing protein</fullName>
    </submittedName>
</protein>
<dbReference type="Gene3D" id="3.30.450.20">
    <property type="entry name" value="PAS domain"/>
    <property type="match status" value="3"/>
</dbReference>
<dbReference type="InterPro" id="IPR035965">
    <property type="entry name" value="PAS-like_dom_sf"/>
</dbReference>
<feature type="domain" description="PAC" evidence="2">
    <location>
        <begin position="334"/>
        <end position="385"/>
    </location>
</feature>
<dbReference type="Pfam" id="PF08448">
    <property type="entry name" value="PAS_4"/>
    <property type="match status" value="1"/>
</dbReference>
<dbReference type="InterPro" id="IPR000160">
    <property type="entry name" value="GGDEF_dom"/>
</dbReference>
<comment type="caution">
    <text evidence="4">The sequence shown here is derived from an EMBL/GenBank/DDBJ whole genome shotgun (WGS) entry which is preliminary data.</text>
</comment>
<dbReference type="InterPro" id="IPR013655">
    <property type="entry name" value="PAS_fold_3"/>
</dbReference>
<dbReference type="InterPro" id="IPR000014">
    <property type="entry name" value="PAS"/>
</dbReference>
<dbReference type="Pfam" id="PF08447">
    <property type="entry name" value="PAS_3"/>
    <property type="match status" value="2"/>
</dbReference>
<dbReference type="AlphaFoldDB" id="A0A840G630"/>
<dbReference type="InterPro" id="IPR043128">
    <property type="entry name" value="Rev_trsase/Diguanyl_cyclase"/>
</dbReference>
<evidence type="ECO:0000259" key="1">
    <source>
        <dbReference type="PROSITE" id="PS50112"/>
    </source>
</evidence>
<accession>A0A840G630</accession>
<dbReference type="PANTHER" id="PTHR44757">
    <property type="entry name" value="DIGUANYLATE CYCLASE DGCP"/>
    <property type="match status" value="1"/>
</dbReference>
<dbReference type="OrthoDB" id="9813903at2"/>
<dbReference type="Gene3D" id="3.30.70.270">
    <property type="match status" value="1"/>
</dbReference>
<dbReference type="InterPro" id="IPR052155">
    <property type="entry name" value="Biofilm_reg_signaling"/>
</dbReference>
<dbReference type="CDD" id="cd00130">
    <property type="entry name" value="PAS"/>
    <property type="match status" value="3"/>
</dbReference>
<dbReference type="SMART" id="SM00091">
    <property type="entry name" value="PAS"/>
    <property type="match status" value="3"/>
</dbReference>
<dbReference type="SUPFAM" id="SSF55785">
    <property type="entry name" value="PYP-like sensor domain (PAS domain)"/>
    <property type="match status" value="3"/>
</dbReference>
<dbReference type="SUPFAM" id="SSF55073">
    <property type="entry name" value="Nucleotide cyclase"/>
    <property type="match status" value="1"/>
</dbReference>
<dbReference type="PROSITE" id="PS50112">
    <property type="entry name" value="PAS"/>
    <property type="match status" value="2"/>
</dbReference>
<feature type="domain" description="PAC" evidence="2">
    <location>
        <begin position="212"/>
        <end position="263"/>
    </location>
</feature>
<proteinExistence type="predicted"/>
<feature type="domain" description="GGDEF" evidence="3">
    <location>
        <begin position="417"/>
        <end position="561"/>
    </location>
</feature>
<dbReference type="PROSITE" id="PS50113">
    <property type="entry name" value="PAC"/>
    <property type="match status" value="3"/>
</dbReference>
<dbReference type="PROSITE" id="PS50887">
    <property type="entry name" value="GGDEF"/>
    <property type="match status" value="1"/>
</dbReference>
<dbReference type="Pfam" id="PF00990">
    <property type="entry name" value="GGDEF"/>
    <property type="match status" value="1"/>
</dbReference>
<reference evidence="4 5" key="1">
    <citation type="submission" date="2020-08" db="EMBL/GenBank/DDBJ databases">
        <title>Genome sequencing of Purple Non-Sulfur Bacteria from various extreme environments.</title>
        <authorList>
            <person name="Mayer M."/>
        </authorList>
    </citation>
    <scope>NUCLEOTIDE SEQUENCE [LARGE SCALE GENOMIC DNA]</scope>
    <source>
        <strain evidence="4 5">2761</strain>
    </source>
</reference>
<feature type="domain" description="PAS" evidence="1">
    <location>
        <begin position="136"/>
        <end position="208"/>
    </location>
</feature>
<evidence type="ECO:0000259" key="3">
    <source>
        <dbReference type="PROSITE" id="PS50887"/>
    </source>
</evidence>
<dbReference type="SMART" id="SM00086">
    <property type="entry name" value="PAC"/>
    <property type="match status" value="3"/>
</dbReference>
<dbReference type="InterPro" id="IPR000700">
    <property type="entry name" value="PAS-assoc_C"/>
</dbReference>
<evidence type="ECO:0000313" key="4">
    <source>
        <dbReference type="EMBL" id="MBB4247823.1"/>
    </source>
</evidence>
<dbReference type="InterPro" id="IPR029787">
    <property type="entry name" value="Nucleotide_cyclase"/>
</dbReference>
<feature type="domain" description="PAC" evidence="2">
    <location>
        <begin position="84"/>
        <end position="135"/>
    </location>
</feature>
<dbReference type="InterPro" id="IPR013656">
    <property type="entry name" value="PAS_4"/>
</dbReference>
<dbReference type="CDD" id="cd01949">
    <property type="entry name" value="GGDEF"/>
    <property type="match status" value="1"/>
</dbReference>
<feature type="domain" description="PAS" evidence="1">
    <location>
        <begin position="264"/>
        <end position="300"/>
    </location>
</feature>
<dbReference type="SMART" id="SM00267">
    <property type="entry name" value="GGDEF"/>
    <property type="match status" value="1"/>
</dbReference>
<dbReference type="FunFam" id="3.30.70.270:FF:000001">
    <property type="entry name" value="Diguanylate cyclase domain protein"/>
    <property type="match status" value="1"/>
</dbReference>
<dbReference type="EMBL" id="JACIGE010000007">
    <property type="protein sequence ID" value="MBB4247823.1"/>
    <property type="molecule type" value="Genomic_DNA"/>
</dbReference>
<dbReference type="PANTHER" id="PTHR44757:SF2">
    <property type="entry name" value="BIOFILM ARCHITECTURE MAINTENANCE PROTEIN MBAA"/>
    <property type="match status" value="1"/>
</dbReference>
<name>A0A840G630_RHOTE</name>
<dbReference type="InterPro" id="IPR001610">
    <property type="entry name" value="PAC"/>
</dbReference>
<dbReference type="GO" id="GO:0003824">
    <property type="term" value="F:catalytic activity"/>
    <property type="evidence" value="ECO:0007669"/>
    <property type="project" value="UniProtKB-ARBA"/>
</dbReference>
<dbReference type="Proteomes" id="UP000587070">
    <property type="component" value="Unassembled WGS sequence"/>
</dbReference>
<dbReference type="NCBIfam" id="TIGR00254">
    <property type="entry name" value="GGDEF"/>
    <property type="match status" value="1"/>
</dbReference>
<dbReference type="RefSeq" id="WP_153116785.1">
    <property type="nucleotide sequence ID" value="NZ_JACIGE010000007.1"/>
</dbReference>
<evidence type="ECO:0000259" key="2">
    <source>
        <dbReference type="PROSITE" id="PS50113"/>
    </source>
</evidence>
<sequence>MLERLREQLDMFAATIPGVVYQFVVRADGEWAFTYVSPVVRSFFGVSPEDACAAHEAMSECVVPEDRAAHHASVNEANRRLQPWQHDFRIRSRSGELRWLRGQANPTAQADGSVLWHGVLTDITACKQAEMAMQVSETRFRNLLHSIPAVAVQGYTEDGTTHFWNKASEQLYGYTAEEAIGRKLLDLIIPAEMRNGVLAAIREMFATGQPIPAGELSLMRKDGSRVAVLSSHAYVHVPGQAPEMFCVDVDLSERKLVESRLQESEQRFSQFMETLPAAAFIKDASGKLLFMNRYLADLLGAHDWQGKSTLDLLPPGVAEEMLADDERAMAAGYQQIEEQVQGADGQLRLYQTHKFRINRQGAAPLLGGIALDITERKRLEAQIRELAFYDPLTNLPNRRLLFDRLSLAAATAKRAEGSVALLLIDLDNFKSVNDVHGHDVGDLLLLEVARRITGCVRESDTVARLGGDEFVVLLGDLDRAAATAAEQAQLVAEKILQAAAEPYVLKPAAPATDVECRCTVSIGIATVADGEFRQGDILRRADIAMYRAKSAGRNTIFFLGDCAPAASKAF</sequence>